<dbReference type="eggNOG" id="COG0823">
    <property type="taxonomic scope" value="Bacteria"/>
</dbReference>
<protein>
    <submittedName>
        <fullName evidence="8">Inner membrane lipoprotein YiaD</fullName>
    </submittedName>
</protein>
<evidence type="ECO:0000256" key="4">
    <source>
        <dbReference type="PROSITE-ProRule" id="PRU00473"/>
    </source>
</evidence>
<dbReference type="InterPro" id="IPR011659">
    <property type="entry name" value="WD40"/>
</dbReference>
<dbReference type="PANTHER" id="PTHR30329">
    <property type="entry name" value="STATOR ELEMENT OF FLAGELLAR MOTOR COMPLEX"/>
    <property type="match status" value="1"/>
</dbReference>
<dbReference type="InterPro" id="IPR011042">
    <property type="entry name" value="6-blade_b-propeller_TolB-like"/>
</dbReference>
<evidence type="ECO:0000256" key="6">
    <source>
        <dbReference type="SAM" id="Phobius"/>
    </source>
</evidence>
<proteinExistence type="predicted"/>
<accession>W7YPF2</accession>
<gene>
    <name evidence="8" type="ORF">JCM21142_72956</name>
</gene>
<dbReference type="RefSeq" id="WP_044213592.1">
    <property type="nucleotide sequence ID" value="NZ_BAMD01000041.1"/>
</dbReference>
<dbReference type="SMART" id="SM00028">
    <property type="entry name" value="TPR"/>
    <property type="match status" value="3"/>
</dbReference>
<dbReference type="Gene3D" id="1.25.40.10">
    <property type="entry name" value="Tetratricopeptide repeat domain"/>
    <property type="match status" value="1"/>
</dbReference>
<comment type="caution">
    <text evidence="8">The sequence shown here is derived from an EMBL/GenBank/DDBJ whole genome shotgun (WGS) entry which is preliminary data.</text>
</comment>
<keyword evidence="3" id="KW-0998">Cell outer membrane</keyword>
<comment type="subcellular location">
    <subcellularLocation>
        <location evidence="1">Cell outer membrane</location>
    </subcellularLocation>
</comment>
<reference evidence="8 9" key="1">
    <citation type="journal article" date="2014" name="Genome Announc.">
        <title>Draft Genome Sequence of Cytophaga fermentans JCM 21142T, a Facultative Anaerobe Isolated from Marine Mud.</title>
        <authorList>
            <person name="Starns D."/>
            <person name="Oshima K."/>
            <person name="Suda W."/>
            <person name="Iino T."/>
            <person name="Yuki M."/>
            <person name="Inoue J."/>
            <person name="Kitamura K."/>
            <person name="Iida T."/>
            <person name="Darby A."/>
            <person name="Hattori M."/>
            <person name="Ohkuma M."/>
        </authorList>
    </citation>
    <scope>NUCLEOTIDE SEQUENCE [LARGE SCALE GENOMIC DNA]</scope>
    <source>
        <strain evidence="8 9">JCM 21142</strain>
    </source>
</reference>
<organism evidence="8 9">
    <name type="scientific">Saccharicrinis fermentans DSM 9555 = JCM 21142</name>
    <dbReference type="NCBI Taxonomy" id="869213"/>
    <lineage>
        <taxon>Bacteria</taxon>
        <taxon>Pseudomonadati</taxon>
        <taxon>Bacteroidota</taxon>
        <taxon>Bacteroidia</taxon>
        <taxon>Marinilabiliales</taxon>
        <taxon>Marinilabiliaceae</taxon>
        <taxon>Saccharicrinis</taxon>
    </lineage>
</organism>
<dbReference type="Gene3D" id="2.120.10.30">
    <property type="entry name" value="TolB, C-terminal domain"/>
    <property type="match status" value="1"/>
</dbReference>
<feature type="domain" description="OmpA-like" evidence="7">
    <location>
        <begin position="553"/>
        <end position="666"/>
    </location>
</feature>
<dbReference type="SUPFAM" id="SSF48452">
    <property type="entry name" value="TPR-like"/>
    <property type="match status" value="1"/>
</dbReference>
<sequence>MQSRVNQYPITKPFISMVLIIVMAGTVITNAQKLSTRSKKAATLYHKGLSFYKSGNYNSAKIPLAQALEKDSQFIEAHLLMSEVHFEQKNFVKQIEYLENVVNLDSTFFIFSYYNLGVAHFHIKNFKKAESWFKKYYNHTRDDGQKKKVEEWLTRVEFAHKAIQKPVIMNAKNLGSAVNTPNNEYWPSITADEQVLVYTVMVKRDSVLDKVPYANAMANLYHEDFFRSVKDESGEWSNRTQLSAPLNTMSNEGAQTLSSDGNWMFFTACGRGDSKGSCDIYFSQRTATGWSAPKNIGAPVNTPYWESQPSFSSDGRTLYYTSNRSGGKGGNDIWRASLLGIKSDGTPFFGKPENLGNKINTPSNEISPFIHPDNRTLYFASEGWPGMGKADLFMSRMNNGIFDTDPVNLGVPINTEDDEVGLIVTASGKTAYFSSDRLGDSFGGRDIYSFEMPEKIRPLPVSYVKGRIFDIRTKEKLKASLELSDLNKGQMVVHTLSSGFTGEFLVCLPANGSYALSVSKKGYLFYSDHFQMDSTSTVQDPQILDIYLKPLEIGEQVVLNNIFYETDSYELKSESEVELKKLLLFLEENSHTKIQILGYTDNVGAISYNQKLSMLRAKQVYQYLVDEGVDAQRLSYKGEGMNHPIDNNDTEEGRAKNRRTEMKIVE</sequence>
<name>W7YPF2_9BACT</name>
<evidence type="ECO:0000259" key="7">
    <source>
        <dbReference type="PROSITE" id="PS51123"/>
    </source>
</evidence>
<dbReference type="GO" id="GO:0009279">
    <property type="term" value="C:cell outer membrane"/>
    <property type="evidence" value="ECO:0007669"/>
    <property type="project" value="UniProtKB-SubCell"/>
</dbReference>
<feature type="region of interest" description="Disordered" evidence="5">
    <location>
        <begin position="637"/>
        <end position="666"/>
    </location>
</feature>
<keyword evidence="8" id="KW-0449">Lipoprotein</keyword>
<evidence type="ECO:0000313" key="9">
    <source>
        <dbReference type="Proteomes" id="UP000019402"/>
    </source>
</evidence>
<evidence type="ECO:0000256" key="1">
    <source>
        <dbReference type="ARBA" id="ARBA00004442"/>
    </source>
</evidence>
<dbReference type="Proteomes" id="UP000019402">
    <property type="component" value="Unassembled WGS sequence"/>
</dbReference>
<dbReference type="AlphaFoldDB" id="W7YPF2"/>
<dbReference type="STRING" id="869213.GCA_000517085_01262"/>
<dbReference type="InterPro" id="IPR036737">
    <property type="entry name" value="OmpA-like_sf"/>
</dbReference>
<evidence type="ECO:0000256" key="2">
    <source>
        <dbReference type="ARBA" id="ARBA00023136"/>
    </source>
</evidence>
<dbReference type="eggNOG" id="COG2885">
    <property type="taxonomic scope" value="Bacteria"/>
</dbReference>
<evidence type="ECO:0000256" key="3">
    <source>
        <dbReference type="ARBA" id="ARBA00023237"/>
    </source>
</evidence>
<dbReference type="PROSITE" id="PS51123">
    <property type="entry name" value="OMPA_2"/>
    <property type="match status" value="1"/>
</dbReference>
<dbReference type="InterPro" id="IPR050330">
    <property type="entry name" value="Bact_OuterMem_StrucFunc"/>
</dbReference>
<dbReference type="InterPro" id="IPR006665">
    <property type="entry name" value="OmpA-like"/>
</dbReference>
<dbReference type="EMBL" id="BAMD01000041">
    <property type="protein sequence ID" value="GAF04259.1"/>
    <property type="molecule type" value="Genomic_DNA"/>
</dbReference>
<dbReference type="Gene3D" id="3.30.1330.60">
    <property type="entry name" value="OmpA-like domain"/>
    <property type="match status" value="1"/>
</dbReference>
<keyword evidence="9" id="KW-1185">Reference proteome</keyword>
<dbReference type="InterPro" id="IPR011990">
    <property type="entry name" value="TPR-like_helical_dom_sf"/>
</dbReference>
<dbReference type="OrthoDB" id="1110381at2"/>
<dbReference type="InterPro" id="IPR019734">
    <property type="entry name" value="TPR_rpt"/>
</dbReference>
<dbReference type="CDD" id="cd07185">
    <property type="entry name" value="OmpA_C-like"/>
    <property type="match status" value="1"/>
</dbReference>
<feature type="transmembrane region" description="Helical" evidence="6">
    <location>
        <begin position="14"/>
        <end position="31"/>
    </location>
</feature>
<dbReference type="PANTHER" id="PTHR30329:SF21">
    <property type="entry name" value="LIPOPROTEIN YIAD-RELATED"/>
    <property type="match status" value="1"/>
</dbReference>
<evidence type="ECO:0000256" key="5">
    <source>
        <dbReference type="SAM" id="MobiDB-lite"/>
    </source>
</evidence>
<dbReference type="SUPFAM" id="SSF103088">
    <property type="entry name" value="OmpA-like"/>
    <property type="match status" value="1"/>
</dbReference>
<keyword evidence="2 4" id="KW-0472">Membrane</keyword>
<dbReference type="InterPro" id="IPR006664">
    <property type="entry name" value="OMP_bac"/>
</dbReference>
<dbReference type="Pfam" id="PF00691">
    <property type="entry name" value="OmpA"/>
    <property type="match status" value="1"/>
</dbReference>
<keyword evidence="6" id="KW-0812">Transmembrane</keyword>
<keyword evidence="6" id="KW-1133">Transmembrane helix</keyword>
<dbReference type="PRINTS" id="PR01021">
    <property type="entry name" value="OMPADOMAIN"/>
</dbReference>
<dbReference type="SUPFAM" id="SSF82171">
    <property type="entry name" value="DPP6 N-terminal domain-like"/>
    <property type="match status" value="1"/>
</dbReference>
<feature type="compositionally biased region" description="Basic and acidic residues" evidence="5">
    <location>
        <begin position="651"/>
        <end position="666"/>
    </location>
</feature>
<dbReference type="Pfam" id="PF07676">
    <property type="entry name" value="PD40"/>
    <property type="match status" value="4"/>
</dbReference>
<evidence type="ECO:0000313" key="8">
    <source>
        <dbReference type="EMBL" id="GAF04259.1"/>
    </source>
</evidence>